<sequence>MKQSPVTTATLADVDEIAALLAPVFAEKPPIQAFFPADKAAELPRYVQMYRAALLEKPLLAGTGDLVRDASGNIAAAAVWSPPAGTRTPCLRQLPLTLRALGLYLRAFGISGALRAARLQKIIQRHAPDKPHWYLKIIGTAPSARGQGLGSLLLAHRLRLIDAADQPAFLESLSPRSGTLYRRHGFVPVQRITEWANGQPWTMWRERRSLRPKQENP</sequence>
<dbReference type="Gene3D" id="3.40.630.30">
    <property type="match status" value="1"/>
</dbReference>
<dbReference type="GO" id="GO:0016747">
    <property type="term" value="F:acyltransferase activity, transferring groups other than amino-acyl groups"/>
    <property type="evidence" value="ECO:0007669"/>
    <property type="project" value="InterPro"/>
</dbReference>
<dbReference type="Pfam" id="PF13508">
    <property type="entry name" value="Acetyltransf_7"/>
    <property type="match status" value="1"/>
</dbReference>
<reference evidence="3" key="1">
    <citation type="submission" date="2016-04" db="EMBL/GenBank/DDBJ databases">
        <authorList>
            <person name="Tagini F."/>
        </authorList>
    </citation>
    <scope>NUCLEOTIDE SEQUENCE [LARGE SCALE GENOMIC DNA]</scope>
    <source>
        <strain evidence="3">CHUV0807</strain>
    </source>
</reference>
<feature type="domain" description="N-acetyltransferase" evidence="1">
    <location>
        <begin position="132"/>
        <end position="187"/>
    </location>
</feature>
<name>A0A1C3NEL7_9GAMM</name>
<gene>
    <name evidence="2" type="ORF">CHUV0807_0803</name>
</gene>
<dbReference type="RefSeq" id="WP_079539880.1">
    <property type="nucleotide sequence ID" value="NZ_FKLO01000033.1"/>
</dbReference>
<dbReference type="AlphaFoldDB" id="A0A1C3NEL7"/>
<protein>
    <submittedName>
        <fullName evidence="2">GCN5-related N-acetyltransferase</fullName>
    </submittedName>
</protein>
<dbReference type="Proteomes" id="UP000190837">
    <property type="component" value="Unassembled WGS sequence"/>
</dbReference>
<evidence type="ECO:0000313" key="3">
    <source>
        <dbReference type="Proteomes" id="UP000190837"/>
    </source>
</evidence>
<dbReference type="CDD" id="cd04301">
    <property type="entry name" value="NAT_SF"/>
    <property type="match status" value="1"/>
</dbReference>
<keyword evidence="2" id="KW-0808">Transferase</keyword>
<dbReference type="InterPro" id="IPR016181">
    <property type="entry name" value="Acyl_CoA_acyltransferase"/>
</dbReference>
<dbReference type="InterPro" id="IPR052523">
    <property type="entry name" value="Trichothecene_AcTrans"/>
</dbReference>
<accession>A0A1C3NEL7</accession>
<dbReference type="EMBL" id="FKLO01000033">
    <property type="protein sequence ID" value="SBV31000.1"/>
    <property type="molecule type" value="Genomic_DNA"/>
</dbReference>
<dbReference type="PANTHER" id="PTHR42791:SF1">
    <property type="entry name" value="N-ACETYLTRANSFERASE DOMAIN-CONTAINING PROTEIN"/>
    <property type="match status" value="1"/>
</dbReference>
<dbReference type="PANTHER" id="PTHR42791">
    <property type="entry name" value="GNAT FAMILY ACETYLTRANSFERASE"/>
    <property type="match status" value="1"/>
</dbReference>
<evidence type="ECO:0000313" key="2">
    <source>
        <dbReference type="EMBL" id="SBV31000.1"/>
    </source>
</evidence>
<dbReference type="SUPFAM" id="SSF55729">
    <property type="entry name" value="Acyl-CoA N-acyltransferases (Nat)"/>
    <property type="match status" value="1"/>
</dbReference>
<dbReference type="InterPro" id="IPR000182">
    <property type="entry name" value="GNAT_dom"/>
</dbReference>
<evidence type="ECO:0000259" key="1">
    <source>
        <dbReference type="Pfam" id="PF13508"/>
    </source>
</evidence>
<proteinExistence type="predicted"/>
<organism evidence="2 3">
    <name type="scientific">Cardiobacterium hominis</name>
    <dbReference type="NCBI Taxonomy" id="2718"/>
    <lineage>
        <taxon>Bacteria</taxon>
        <taxon>Pseudomonadati</taxon>
        <taxon>Pseudomonadota</taxon>
        <taxon>Gammaproteobacteria</taxon>
        <taxon>Cardiobacteriales</taxon>
        <taxon>Cardiobacteriaceae</taxon>
        <taxon>Cardiobacterium</taxon>
    </lineage>
</organism>